<evidence type="ECO:0000313" key="8">
    <source>
        <dbReference type="EMBL" id="KAA0021606.1"/>
    </source>
</evidence>
<dbReference type="Proteomes" id="UP000322244">
    <property type="component" value="Unassembled WGS sequence"/>
</dbReference>
<organism evidence="8 9">
    <name type="scientific">Antrihabitans cavernicola</name>
    <dbReference type="NCBI Taxonomy" id="2495913"/>
    <lineage>
        <taxon>Bacteria</taxon>
        <taxon>Bacillati</taxon>
        <taxon>Actinomycetota</taxon>
        <taxon>Actinomycetes</taxon>
        <taxon>Mycobacteriales</taxon>
        <taxon>Nocardiaceae</taxon>
        <taxon>Antrihabitans</taxon>
    </lineage>
</organism>
<keyword evidence="9" id="KW-1185">Reference proteome</keyword>
<dbReference type="EMBL" id="VLNY01000008">
    <property type="protein sequence ID" value="KAA0021606.1"/>
    <property type="molecule type" value="Genomic_DNA"/>
</dbReference>
<evidence type="ECO:0000256" key="1">
    <source>
        <dbReference type="ARBA" id="ARBA00004429"/>
    </source>
</evidence>
<comment type="subcellular location">
    <subcellularLocation>
        <location evidence="1">Cell inner membrane</location>
        <topology evidence="1">Multi-pass membrane protein</topology>
    </subcellularLocation>
</comment>
<feature type="transmembrane region" description="Helical" evidence="6">
    <location>
        <begin position="75"/>
        <end position="98"/>
    </location>
</feature>
<evidence type="ECO:0000256" key="2">
    <source>
        <dbReference type="ARBA" id="ARBA00022448"/>
    </source>
</evidence>
<accession>A0A5A7S6V2</accession>
<sequence>MVGTLVRPHDPDHPLRTEPRGISRLWRRELNSYPDPARRYFYLGITVLATVVSYYELYVQGTVATKIIADYQITFFQFVMFAAIGNLLGAFASVAAGLADRWGRANLVVGGLVLTALLTAFALPYAPNGLTYLYLFAVLNIVEGVTLVATPALIRDFSPQLGRASAMGFWTLGPVLGSLVAAAVSTNTLDDHPDWRFQFHVAGIVGIVVAVIALLGIRELSPRLRDQLMVSVRDRQVIEARAAGIDPEQALKGSWRQMMKFDIIGSAFAIALFLLFYYIFVGFFVVYYGTVFGYSEARANGLANWYWVSNAITLVICGVLSDKLRVRKPFMLVGAIIAVVGSGIFASLATKPDTSYYTFAIALMIIAIGAGLVFCAWMAGFTETVEKYNPAASATGLAVWGGTLRTVVTIALIVFVLVLPATSTLADHGPRLQRVVAANSENIATAQALSPETLAGLQKDPPDLTAATSALDQIVKAGLAPNQDAAIQRLLKLGSNPIPANDQWYLKTYGADVQQAQKDNPGQWQNWWWACFVGQILFIPFIFIMSGRWSPKKAREDAEAHAAKVRDELAKLEARG</sequence>
<feature type="transmembrane region" description="Helical" evidence="6">
    <location>
        <begin position="105"/>
        <end position="126"/>
    </location>
</feature>
<feature type="transmembrane region" description="Helical" evidence="6">
    <location>
        <begin position="37"/>
        <end position="55"/>
    </location>
</feature>
<dbReference type="CDD" id="cd06174">
    <property type="entry name" value="MFS"/>
    <property type="match status" value="1"/>
</dbReference>
<protein>
    <submittedName>
        <fullName evidence="8">MFS transporter</fullName>
    </submittedName>
</protein>
<dbReference type="InterPro" id="IPR011701">
    <property type="entry name" value="MFS"/>
</dbReference>
<evidence type="ECO:0000259" key="7">
    <source>
        <dbReference type="PROSITE" id="PS50850"/>
    </source>
</evidence>
<feature type="transmembrane region" description="Helical" evidence="6">
    <location>
        <begin position="132"/>
        <end position="154"/>
    </location>
</feature>
<feature type="transmembrane region" description="Helical" evidence="6">
    <location>
        <begin position="332"/>
        <end position="350"/>
    </location>
</feature>
<dbReference type="PROSITE" id="PS50850">
    <property type="entry name" value="MFS"/>
    <property type="match status" value="1"/>
</dbReference>
<keyword evidence="5 6" id="KW-0472">Membrane</keyword>
<feature type="transmembrane region" description="Helical" evidence="6">
    <location>
        <begin position="197"/>
        <end position="217"/>
    </location>
</feature>
<dbReference type="InterPro" id="IPR020846">
    <property type="entry name" value="MFS_dom"/>
</dbReference>
<evidence type="ECO:0000256" key="6">
    <source>
        <dbReference type="SAM" id="Phobius"/>
    </source>
</evidence>
<proteinExistence type="predicted"/>
<feature type="transmembrane region" description="Helical" evidence="6">
    <location>
        <begin position="356"/>
        <end position="379"/>
    </location>
</feature>
<evidence type="ECO:0000256" key="5">
    <source>
        <dbReference type="ARBA" id="ARBA00023136"/>
    </source>
</evidence>
<dbReference type="PANTHER" id="PTHR23501:SF191">
    <property type="entry name" value="VACUOLAR BASIC AMINO ACID TRANSPORTER 4"/>
    <property type="match status" value="1"/>
</dbReference>
<dbReference type="InterPro" id="IPR036259">
    <property type="entry name" value="MFS_trans_sf"/>
</dbReference>
<evidence type="ECO:0000256" key="4">
    <source>
        <dbReference type="ARBA" id="ARBA00022989"/>
    </source>
</evidence>
<feature type="transmembrane region" description="Helical" evidence="6">
    <location>
        <begin position="302"/>
        <end position="320"/>
    </location>
</feature>
<evidence type="ECO:0000256" key="3">
    <source>
        <dbReference type="ARBA" id="ARBA00022692"/>
    </source>
</evidence>
<feature type="domain" description="Major facilitator superfamily (MFS) profile" evidence="7">
    <location>
        <begin position="42"/>
        <end position="454"/>
    </location>
</feature>
<feature type="transmembrane region" description="Helical" evidence="6">
    <location>
        <begin position="166"/>
        <end position="185"/>
    </location>
</feature>
<evidence type="ECO:0000313" key="9">
    <source>
        <dbReference type="Proteomes" id="UP000322244"/>
    </source>
</evidence>
<dbReference type="AlphaFoldDB" id="A0A5A7S6V2"/>
<dbReference type="OrthoDB" id="3761592at2"/>
<dbReference type="GO" id="GO:0022857">
    <property type="term" value="F:transmembrane transporter activity"/>
    <property type="evidence" value="ECO:0007669"/>
    <property type="project" value="InterPro"/>
</dbReference>
<dbReference type="PANTHER" id="PTHR23501">
    <property type="entry name" value="MAJOR FACILITATOR SUPERFAMILY"/>
    <property type="match status" value="1"/>
</dbReference>
<dbReference type="RefSeq" id="WP_149431473.1">
    <property type="nucleotide sequence ID" value="NZ_VLNY01000008.1"/>
</dbReference>
<reference evidence="8 9" key="1">
    <citation type="submission" date="2019-07" db="EMBL/GenBank/DDBJ databases">
        <title>Rhodococcus cavernicolus sp. nov., isolated from a cave.</title>
        <authorList>
            <person name="Lee S.D."/>
        </authorList>
    </citation>
    <scope>NUCLEOTIDE SEQUENCE [LARGE SCALE GENOMIC DNA]</scope>
    <source>
        <strain evidence="8 9">C1-24</strain>
    </source>
</reference>
<keyword evidence="2" id="KW-0813">Transport</keyword>
<feature type="transmembrane region" description="Helical" evidence="6">
    <location>
        <begin position="263"/>
        <end position="290"/>
    </location>
</feature>
<feature type="transmembrane region" description="Helical" evidence="6">
    <location>
        <begin position="527"/>
        <end position="545"/>
    </location>
</feature>
<comment type="caution">
    <text evidence="8">The sequence shown here is derived from an EMBL/GenBank/DDBJ whole genome shotgun (WGS) entry which is preliminary data.</text>
</comment>
<keyword evidence="4 6" id="KW-1133">Transmembrane helix</keyword>
<dbReference type="GO" id="GO:0005886">
    <property type="term" value="C:plasma membrane"/>
    <property type="evidence" value="ECO:0007669"/>
    <property type="project" value="UniProtKB-SubCell"/>
</dbReference>
<feature type="transmembrane region" description="Helical" evidence="6">
    <location>
        <begin position="391"/>
        <end position="419"/>
    </location>
</feature>
<dbReference type="Gene3D" id="1.20.1250.20">
    <property type="entry name" value="MFS general substrate transporter like domains"/>
    <property type="match status" value="2"/>
</dbReference>
<dbReference type="Pfam" id="PF07690">
    <property type="entry name" value="MFS_1"/>
    <property type="match status" value="1"/>
</dbReference>
<gene>
    <name evidence="8" type="ORF">FOY51_17050</name>
</gene>
<name>A0A5A7S6V2_9NOCA</name>
<dbReference type="SUPFAM" id="SSF103473">
    <property type="entry name" value="MFS general substrate transporter"/>
    <property type="match status" value="1"/>
</dbReference>
<keyword evidence="3 6" id="KW-0812">Transmembrane</keyword>